<comment type="caution">
    <text evidence="1">The sequence shown here is derived from an EMBL/GenBank/DDBJ whole genome shotgun (WGS) entry which is preliminary data.</text>
</comment>
<proteinExistence type="predicted"/>
<dbReference type="EMBL" id="MHCH01000052">
    <property type="protein sequence ID" value="OGY15979.1"/>
    <property type="molecule type" value="Genomic_DNA"/>
</dbReference>
<dbReference type="Pfam" id="PF08843">
    <property type="entry name" value="AbiEii"/>
    <property type="match status" value="1"/>
</dbReference>
<reference evidence="1 2" key="1">
    <citation type="journal article" date="2016" name="Nat. Commun.">
        <title>Thousands of microbial genomes shed light on interconnected biogeochemical processes in an aquifer system.</title>
        <authorList>
            <person name="Anantharaman K."/>
            <person name="Brown C.T."/>
            <person name="Hug L.A."/>
            <person name="Sharon I."/>
            <person name="Castelle C.J."/>
            <person name="Probst A.J."/>
            <person name="Thomas B.C."/>
            <person name="Singh A."/>
            <person name="Wilkins M.J."/>
            <person name="Karaoz U."/>
            <person name="Brodie E.L."/>
            <person name="Williams K.H."/>
            <person name="Hubbard S.S."/>
            <person name="Banfield J.F."/>
        </authorList>
    </citation>
    <scope>NUCLEOTIDE SEQUENCE [LARGE SCALE GENOMIC DNA]</scope>
</reference>
<dbReference type="STRING" id="1797589.A2784_00720"/>
<sequence>MSKIYLEIFNPEQKRVFTRLRDFREDGYLAGGTALALQLGHRVSVDFDVFSHQPLSRLLRSKITKHFSIKQVHLNTAEQYTFTTNDNTEITFVWFDHRLIEPFIPTVSISLASVADIAANKANTLGLRAVWRDYVDLYWLMREEKVALGDIIAWAQKKHPKEFVDVQFLEQLTYFDDLTVTPIEFIKKPYPDDEIKSYLQTTVKAYLRQRAVL</sequence>
<evidence type="ECO:0008006" key="3">
    <source>
        <dbReference type="Google" id="ProtNLM"/>
    </source>
</evidence>
<dbReference type="InterPro" id="IPR014942">
    <property type="entry name" value="AbiEii"/>
</dbReference>
<protein>
    <recommendedName>
        <fullName evidence="3">Nucleotidyl transferase AbiEii/AbiGii toxin family protein</fullName>
    </recommendedName>
</protein>
<name>A0A1G1VKR0_9BACT</name>
<organism evidence="1 2">
    <name type="scientific">Candidatus Chisholmbacteria bacterium RIFCSPHIGHO2_01_FULL_48_12</name>
    <dbReference type="NCBI Taxonomy" id="1797589"/>
    <lineage>
        <taxon>Bacteria</taxon>
        <taxon>Candidatus Chisholmiibacteriota</taxon>
    </lineage>
</organism>
<gene>
    <name evidence="1" type="ORF">A2784_00720</name>
</gene>
<evidence type="ECO:0000313" key="1">
    <source>
        <dbReference type="EMBL" id="OGY15979.1"/>
    </source>
</evidence>
<dbReference type="AlphaFoldDB" id="A0A1G1VKR0"/>
<evidence type="ECO:0000313" key="2">
    <source>
        <dbReference type="Proteomes" id="UP000177324"/>
    </source>
</evidence>
<dbReference type="Proteomes" id="UP000177324">
    <property type="component" value="Unassembled WGS sequence"/>
</dbReference>
<accession>A0A1G1VKR0</accession>